<keyword evidence="2" id="KW-1185">Reference proteome</keyword>
<reference evidence="2" key="1">
    <citation type="journal article" date="2019" name="Int. J. Syst. Evol. Microbiol.">
        <title>The Global Catalogue of Microorganisms (GCM) 10K type strain sequencing project: providing services to taxonomists for standard genome sequencing and annotation.</title>
        <authorList>
            <consortium name="The Broad Institute Genomics Platform"/>
            <consortium name="The Broad Institute Genome Sequencing Center for Infectious Disease"/>
            <person name="Wu L."/>
            <person name="Ma J."/>
        </authorList>
    </citation>
    <scope>NUCLEOTIDE SEQUENCE [LARGE SCALE GENOMIC DNA]</scope>
    <source>
        <strain evidence="2">KCTC 22209</strain>
    </source>
</reference>
<protein>
    <recommendedName>
        <fullName evidence="3">DUF4142 domain-containing protein</fullName>
    </recommendedName>
</protein>
<evidence type="ECO:0000313" key="2">
    <source>
        <dbReference type="Proteomes" id="UP001597509"/>
    </source>
</evidence>
<evidence type="ECO:0000313" key="1">
    <source>
        <dbReference type="EMBL" id="MFD2903724.1"/>
    </source>
</evidence>
<name>A0ABW5YTE0_9SPHI</name>
<organism evidence="1 2">
    <name type="scientific">Sphingobacterium anhuiense</name>
    <dbReference type="NCBI Taxonomy" id="493780"/>
    <lineage>
        <taxon>Bacteria</taxon>
        <taxon>Pseudomonadati</taxon>
        <taxon>Bacteroidota</taxon>
        <taxon>Sphingobacteriia</taxon>
        <taxon>Sphingobacteriales</taxon>
        <taxon>Sphingobacteriaceae</taxon>
        <taxon>Sphingobacterium</taxon>
    </lineage>
</organism>
<dbReference type="Proteomes" id="UP001597509">
    <property type="component" value="Unassembled WGS sequence"/>
</dbReference>
<accession>A0ABW5YTE0</accession>
<dbReference type="RefSeq" id="WP_380919226.1">
    <property type="nucleotide sequence ID" value="NZ_JBHUPE010000004.1"/>
</dbReference>
<dbReference type="EMBL" id="JBHUPE010000004">
    <property type="protein sequence ID" value="MFD2903724.1"/>
    <property type="molecule type" value="Genomic_DNA"/>
</dbReference>
<gene>
    <name evidence="1" type="ORF">ACFS6I_07315</name>
</gene>
<comment type="caution">
    <text evidence="1">The sequence shown here is derived from an EMBL/GenBank/DDBJ whole genome shotgun (WGS) entry which is preliminary data.</text>
</comment>
<evidence type="ECO:0008006" key="3">
    <source>
        <dbReference type="Google" id="ProtNLM"/>
    </source>
</evidence>
<proteinExistence type="predicted"/>
<sequence>MMRTISLLLLSLCFLTGFKNPVMTGIRENYNKTVADKKLCENTIRELRTLKNISPTQLAYLGGLQAIWANHVFNPIDKLRTFNKGKKNIERAISLEPNNIELRFIRLSIQKNIPSFLGYKSKIMEDKILIMEHRKMISLGILRKNIDTLLKN</sequence>